<feature type="compositionally biased region" description="Polar residues" evidence="3">
    <location>
        <begin position="255"/>
        <end position="267"/>
    </location>
</feature>
<gene>
    <name evidence="5" type="ORF">BCR33DRAFT_717583</name>
</gene>
<dbReference type="AlphaFoldDB" id="A0A1Y2CAJ6"/>
<organism evidence="5 6">
    <name type="scientific">Rhizoclosmatium globosum</name>
    <dbReference type="NCBI Taxonomy" id="329046"/>
    <lineage>
        <taxon>Eukaryota</taxon>
        <taxon>Fungi</taxon>
        <taxon>Fungi incertae sedis</taxon>
        <taxon>Chytridiomycota</taxon>
        <taxon>Chytridiomycota incertae sedis</taxon>
        <taxon>Chytridiomycetes</taxon>
        <taxon>Chytridiales</taxon>
        <taxon>Chytriomycetaceae</taxon>
        <taxon>Rhizoclosmatium</taxon>
    </lineage>
</organism>
<evidence type="ECO:0000256" key="2">
    <source>
        <dbReference type="RuleBase" id="RU000682"/>
    </source>
</evidence>
<feature type="domain" description="Homeobox" evidence="4">
    <location>
        <begin position="371"/>
        <end position="431"/>
    </location>
</feature>
<comment type="caution">
    <text evidence="5">The sequence shown here is derived from an EMBL/GenBank/DDBJ whole genome shotgun (WGS) entry which is preliminary data.</text>
</comment>
<evidence type="ECO:0000256" key="1">
    <source>
        <dbReference type="PROSITE-ProRule" id="PRU00108"/>
    </source>
</evidence>
<feature type="region of interest" description="Disordered" evidence="3">
    <location>
        <begin position="187"/>
        <end position="267"/>
    </location>
</feature>
<evidence type="ECO:0000259" key="4">
    <source>
        <dbReference type="PROSITE" id="PS50071"/>
    </source>
</evidence>
<proteinExistence type="predicted"/>
<feature type="compositionally biased region" description="Low complexity" evidence="3">
    <location>
        <begin position="187"/>
        <end position="197"/>
    </location>
</feature>
<dbReference type="Pfam" id="PF00046">
    <property type="entry name" value="Homeodomain"/>
    <property type="match status" value="1"/>
</dbReference>
<dbReference type="OrthoDB" id="2163275at2759"/>
<dbReference type="InterPro" id="IPR009057">
    <property type="entry name" value="Homeodomain-like_sf"/>
</dbReference>
<evidence type="ECO:0000313" key="5">
    <source>
        <dbReference type="EMBL" id="ORY43355.1"/>
    </source>
</evidence>
<name>A0A1Y2CAJ6_9FUNG</name>
<dbReference type="PROSITE" id="PS50071">
    <property type="entry name" value="HOMEOBOX_2"/>
    <property type="match status" value="1"/>
</dbReference>
<accession>A0A1Y2CAJ6</accession>
<dbReference type="GO" id="GO:0003677">
    <property type="term" value="F:DNA binding"/>
    <property type="evidence" value="ECO:0007669"/>
    <property type="project" value="UniProtKB-UniRule"/>
</dbReference>
<dbReference type="Proteomes" id="UP000193642">
    <property type="component" value="Unassembled WGS sequence"/>
</dbReference>
<keyword evidence="1 2" id="KW-0539">Nucleus</keyword>
<dbReference type="CDD" id="cd00086">
    <property type="entry name" value="homeodomain"/>
    <property type="match status" value="1"/>
</dbReference>
<feature type="DNA-binding region" description="Homeobox" evidence="1">
    <location>
        <begin position="373"/>
        <end position="432"/>
    </location>
</feature>
<feature type="compositionally biased region" description="Low complexity" evidence="3">
    <location>
        <begin position="328"/>
        <end position="339"/>
    </location>
</feature>
<feature type="compositionally biased region" description="Polar residues" evidence="3">
    <location>
        <begin position="199"/>
        <end position="222"/>
    </location>
</feature>
<reference evidence="5 6" key="1">
    <citation type="submission" date="2016-07" db="EMBL/GenBank/DDBJ databases">
        <title>Pervasive Adenine N6-methylation of Active Genes in Fungi.</title>
        <authorList>
            <consortium name="DOE Joint Genome Institute"/>
            <person name="Mondo S.J."/>
            <person name="Dannebaum R.O."/>
            <person name="Kuo R.C."/>
            <person name="Labutti K."/>
            <person name="Haridas S."/>
            <person name="Kuo A."/>
            <person name="Salamov A."/>
            <person name="Ahrendt S.R."/>
            <person name="Lipzen A."/>
            <person name="Sullivan W."/>
            <person name="Andreopoulos W.B."/>
            <person name="Clum A."/>
            <person name="Lindquist E."/>
            <person name="Daum C."/>
            <person name="Ramamoorthy G.K."/>
            <person name="Gryganskyi A."/>
            <person name="Culley D."/>
            <person name="Magnuson J.K."/>
            <person name="James T.Y."/>
            <person name="O'Malley M.A."/>
            <person name="Stajich J.E."/>
            <person name="Spatafora J.W."/>
            <person name="Visel A."/>
            <person name="Grigoriev I.V."/>
        </authorList>
    </citation>
    <scope>NUCLEOTIDE SEQUENCE [LARGE SCALE GENOMIC DNA]</scope>
    <source>
        <strain evidence="5 6">JEL800</strain>
    </source>
</reference>
<keyword evidence="1 2" id="KW-0371">Homeobox</keyword>
<dbReference type="GO" id="GO:0005634">
    <property type="term" value="C:nucleus"/>
    <property type="evidence" value="ECO:0007669"/>
    <property type="project" value="UniProtKB-SubCell"/>
</dbReference>
<evidence type="ECO:0000313" key="6">
    <source>
        <dbReference type="Proteomes" id="UP000193642"/>
    </source>
</evidence>
<comment type="subcellular location">
    <subcellularLocation>
        <location evidence="1 2">Nucleus</location>
    </subcellularLocation>
</comment>
<feature type="region of interest" description="Disordered" evidence="3">
    <location>
        <begin position="432"/>
        <end position="453"/>
    </location>
</feature>
<feature type="region of interest" description="Disordered" evidence="3">
    <location>
        <begin position="289"/>
        <end position="370"/>
    </location>
</feature>
<dbReference type="InterPro" id="IPR001356">
    <property type="entry name" value="HD"/>
</dbReference>
<evidence type="ECO:0000256" key="3">
    <source>
        <dbReference type="SAM" id="MobiDB-lite"/>
    </source>
</evidence>
<protein>
    <recommendedName>
        <fullName evidence="4">Homeobox domain-containing protein</fullName>
    </recommendedName>
</protein>
<keyword evidence="6" id="KW-1185">Reference proteome</keyword>
<feature type="compositionally biased region" description="Basic residues" evidence="3">
    <location>
        <begin position="301"/>
        <end position="316"/>
    </location>
</feature>
<dbReference type="Gene3D" id="1.10.10.60">
    <property type="entry name" value="Homeodomain-like"/>
    <property type="match status" value="1"/>
</dbReference>
<feature type="compositionally biased region" description="Polar residues" evidence="3">
    <location>
        <begin position="340"/>
        <end position="352"/>
    </location>
</feature>
<keyword evidence="1 2" id="KW-0238">DNA-binding</keyword>
<dbReference type="EMBL" id="MCGO01000025">
    <property type="protein sequence ID" value="ORY43355.1"/>
    <property type="molecule type" value="Genomic_DNA"/>
</dbReference>
<sequence length="453" mass="50296">MINSQLRTDLEMDAMMLETPFGSDIDFLFDTLNPGLLQSSVAGVPLSGPYHLNPDTAAPLSMSFGSNTMDFSGSLSSTLGSQMQHQLLFNEVVPSLSTNSFGFGGDQKPAIEDEILNMLNDSYSIANNRPAPASAYMRLTPPQQQQPLPHYSQSLPVATTPSFLPNTQPRLKFSPGSLLMPKADPSLVSSPVVSPMSEIGSTPQRALQNNNTPAASYTSSPESFMRTPSPQPPVTSPTQQSHPARHQQPYFAPSAPQSLSYPINTPLPHQQLHSLQIYPTQDFNLPNSYPVNSCPPARAQFHQHHQHQHVSAHRHQPFSVHRRDSTNSSQLSLPSRLPSNFSAPTNTTSPTLANVKKPKPTPKYVSDADRKREYVKREQLRPEEMEFLVQQFSMDRKPSVDEIKYYAMVIGKDEKKVQKWFQNKRRREMMKLANGGKDSNEAEGEGEVTTCSL</sequence>
<dbReference type="SMART" id="SM00389">
    <property type="entry name" value="HOX"/>
    <property type="match status" value="1"/>
</dbReference>
<dbReference type="SUPFAM" id="SSF46689">
    <property type="entry name" value="Homeodomain-like"/>
    <property type="match status" value="1"/>
</dbReference>